<reference evidence="5 6" key="1">
    <citation type="submission" date="2019-02" db="EMBL/GenBank/DDBJ databases">
        <title>Deep-cultivation of Planctomycetes and their phenomic and genomic characterization uncovers novel biology.</title>
        <authorList>
            <person name="Wiegand S."/>
            <person name="Jogler M."/>
            <person name="Boedeker C."/>
            <person name="Pinto D."/>
            <person name="Vollmers J."/>
            <person name="Rivas-Marin E."/>
            <person name="Kohn T."/>
            <person name="Peeters S.H."/>
            <person name="Heuer A."/>
            <person name="Rast P."/>
            <person name="Oberbeckmann S."/>
            <person name="Bunk B."/>
            <person name="Jeske O."/>
            <person name="Meyerdierks A."/>
            <person name="Storesund J.E."/>
            <person name="Kallscheuer N."/>
            <person name="Luecker S."/>
            <person name="Lage O.M."/>
            <person name="Pohl T."/>
            <person name="Merkel B.J."/>
            <person name="Hornburger P."/>
            <person name="Mueller R.-W."/>
            <person name="Bruemmer F."/>
            <person name="Labrenz M."/>
            <person name="Spormann A.M."/>
            <person name="Op den Camp H."/>
            <person name="Overmann J."/>
            <person name="Amann R."/>
            <person name="Jetten M.S.M."/>
            <person name="Mascher T."/>
            <person name="Medema M.H."/>
            <person name="Devos D.P."/>
            <person name="Kaster A.-K."/>
            <person name="Ovreas L."/>
            <person name="Rohde M."/>
            <person name="Galperin M.Y."/>
            <person name="Jogler C."/>
        </authorList>
    </citation>
    <scope>NUCLEOTIDE SEQUENCE [LARGE SCALE GENOMIC DNA]</scope>
    <source>
        <strain evidence="5 6">Spa11</strain>
    </source>
</reference>
<keyword evidence="2" id="KW-0238">DNA-binding</keyword>
<dbReference type="InterPro" id="IPR050090">
    <property type="entry name" value="Tyrosine_recombinase_XerCD"/>
</dbReference>
<evidence type="ECO:0000256" key="3">
    <source>
        <dbReference type="ARBA" id="ARBA00023172"/>
    </source>
</evidence>
<dbReference type="InterPro" id="IPR011010">
    <property type="entry name" value="DNA_brk_join_enz"/>
</dbReference>
<dbReference type="PANTHER" id="PTHR30349:SF41">
    <property type="entry name" value="INTEGRASE_RECOMBINASE PROTEIN MJ0367-RELATED"/>
    <property type="match status" value="1"/>
</dbReference>
<comment type="similarity">
    <text evidence="1">Belongs to the 'phage' integrase family.</text>
</comment>
<keyword evidence="6" id="KW-1185">Reference proteome</keyword>
<dbReference type="GO" id="GO:0015074">
    <property type="term" value="P:DNA integration"/>
    <property type="evidence" value="ECO:0007669"/>
    <property type="project" value="InterPro"/>
</dbReference>
<dbReference type="PANTHER" id="PTHR30349">
    <property type="entry name" value="PHAGE INTEGRASE-RELATED"/>
    <property type="match status" value="1"/>
</dbReference>
<dbReference type="AlphaFoldDB" id="A0A518K5J5"/>
<dbReference type="Proteomes" id="UP000316426">
    <property type="component" value="Chromosome"/>
</dbReference>
<dbReference type="InterPro" id="IPR013762">
    <property type="entry name" value="Integrase-like_cat_sf"/>
</dbReference>
<dbReference type="PROSITE" id="PS51898">
    <property type="entry name" value="TYR_RECOMBINASE"/>
    <property type="match status" value="1"/>
</dbReference>
<evidence type="ECO:0000256" key="2">
    <source>
        <dbReference type="ARBA" id="ARBA00023125"/>
    </source>
</evidence>
<dbReference type="Pfam" id="PF00589">
    <property type="entry name" value="Phage_integrase"/>
    <property type="match status" value="1"/>
</dbReference>
<keyword evidence="3" id="KW-0233">DNA recombination</keyword>
<dbReference type="InterPro" id="IPR002104">
    <property type="entry name" value="Integrase_catalytic"/>
</dbReference>
<dbReference type="RefSeq" id="WP_145109391.1">
    <property type="nucleotide sequence ID" value="NZ_CP036349.1"/>
</dbReference>
<dbReference type="EMBL" id="CP036349">
    <property type="protein sequence ID" value="QDV73056.1"/>
    <property type="molecule type" value="Genomic_DNA"/>
</dbReference>
<proteinExistence type="inferred from homology"/>
<accession>A0A518K5J5</accession>
<dbReference type="KEGG" id="bmei:Spa11_12450"/>
<dbReference type="GO" id="GO:0003677">
    <property type="term" value="F:DNA binding"/>
    <property type="evidence" value="ECO:0007669"/>
    <property type="project" value="UniProtKB-KW"/>
</dbReference>
<evidence type="ECO:0000313" key="5">
    <source>
        <dbReference type="EMBL" id="QDV73056.1"/>
    </source>
</evidence>
<dbReference type="SUPFAM" id="SSF56349">
    <property type="entry name" value="DNA breaking-rejoining enzymes"/>
    <property type="match status" value="1"/>
</dbReference>
<protein>
    <submittedName>
        <fullName evidence="5">Phage integrase family protein</fullName>
    </submittedName>
</protein>
<organism evidence="5 6">
    <name type="scientific">Botrimarina mediterranea</name>
    <dbReference type="NCBI Taxonomy" id="2528022"/>
    <lineage>
        <taxon>Bacteria</taxon>
        <taxon>Pseudomonadati</taxon>
        <taxon>Planctomycetota</taxon>
        <taxon>Planctomycetia</taxon>
        <taxon>Pirellulales</taxon>
        <taxon>Lacipirellulaceae</taxon>
        <taxon>Botrimarina</taxon>
    </lineage>
</organism>
<gene>
    <name evidence="5" type="ORF">Spa11_12450</name>
</gene>
<feature type="domain" description="Tyr recombinase" evidence="4">
    <location>
        <begin position="181"/>
        <end position="346"/>
    </location>
</feature>
<evidence type="ECO:0000256" key="1">
    <source>
        <dbReference type="ARBA" id="ARBA00008857"/>
    </source>
</evidence>
<dbReference type="GO" id="GO:0006310">
    <property type="term" value="P:DNA recombination"/>
    <property type="evidence" value="ECO:0007669"/>
    <property type="project" value="UniProtKB-KW"/>
</dbReference>
<evidence type="ECO:0000259" key="4">
    <source>
        <dbReference type="PROSITE" id="PS51898"/>
    </source>
</evidence>
<name>A0A518K5J5_9BACT</name>
<evidence type="ECO:0000313" key="6">
    <source>
        <dbReference type="Proteomes" id="UP000316426"/>
    </source>
</evidence>
<sequence length="359" mass="40783">MGKPSQPYADFPLFAHANGQWAKKIRGRLYYFGVWDDPFAAREKFDKQRDYLYAGQAPPTECETLGDVLDAFKADKQRALDEGDINSRTFGEYEAMVETIGKLGRYRSINGIGKDDLTRLRGLLSKGKKGQQVSPVTLKRLLTFARMVFKYANDEHDANIKYSKPLASPAKKQIRERKNQAAKKLFTAEQIRTLRDAASPHIKAMILLGINAGFGPTDCVSLLPSDIRDGFYDSYRVKTQVPRRCPLWKETQKAVAAIAGSQLVFNGRQWDRHVFAREFKALCETCGIYQKGVTEPYTLRRTFETIAKTAPVNQSVIDKIMGHERPDMSEVYNQTVFDQELRKCVDHVHKWLTGSLTLS</sequence>
<dbReference type="Gene3D" id="1.10.443.10">
    <property type="entry name" value="Intergrase catalytic core"/>
    <property type="match status" value="1"/>
</dbReference>